<gene>
    <name evidence="2" type="ORF">E6O75_ATG04798</name>
</gene>
<dbReference type="Pfam" id="PF26639">
    <property type="entry name" value="Het-6_barrel"/>
    <property type="match status" value="1"/>
</dbReference>
<evidence type="ECO:0000313" key="2">
    <source>
        <dbReference type="EMBL" id="TID21403.1"/>
    </source>
</evidence>
<dbReference type="EMBL" id="SNSC02000009">
    <property type="protein sequence ID" value="TID21403.1"/>
    <property type="molecule type" value="Genomic_DNA"/>
</dbReference>
<protein>
    <submittedName>
        <fullName evidence="2">HET-domain-containing protein</fullName>
    </submittedName>
</protein>
<keyword evidence="3" id="KW-1185">Reference proteome</keyword>
<dbReference type="Pfam" id="PF06985">
    <property type="entry name" value="HET"/>
    <property type="match status" value="1"/>
</dbReference>
<dbReference type="PANTHER" id="PTHR24148">
    <property type="entry name" value="ANKYRIN REPEAT DOMAIN-CONTAINING PROTEIN 39 HOMOLOG-RELATED"/>
    <property type="match status" value="1"/>
</dbReference>
<comment type="caution">
    <text evidence="2">The sequence shown here is derived from an EMBL/GenBank/DDBJ whole genome shotgun (WGS) entry which is preliminary data.</text>
</comment>
<dbReference type="STRING" id="86259.A0A4Z1P1W5"/>
<sequence>MAQYKYQPLETGRHEIRLFHLHPGQWLDQICCHLTTVSLDDKPKFEALSYVWGDPKDVLSIDMSGNTCDVTRNLEAALRRLRKKDSEQIVWIDQLCINQEDVAEKSQQVALMQEIYRSCEVALFWLGIIEDAEDMSNRHAVDNPEQWRAESAAASAVEIIRQLGSGKHYHEMACFQVLENSKLSVASSYTQGFEAIKLISRLPYWERAWVLQENILPTEAIAYLGSYSMPWKSFKNVAEQWNKHFVDDCCRLIVDTLPVEIKDTLLHFVAKILPLIRVSQFCADETSGACLADLLLRTRLRKATDDRDKVFSVLGLVRNWLGTPPIRPDYSMSTMEIYALVAEHFIRASGSLFLLSGNHRHRPHIPSWIADWGAGDTSMYPGEMSWGEACFQVYNAAAGKPAVAKRHEIDASVLQLRCYRVDAVALIGDPMEVHDWNSAVPILDSWIKFTGVDNNAHTPYIAGSNLQDAFWRCVTGNICSIGSYSDHNWRQVTSDDYARYKIWEQEIRSAKEGQWTLSDESKSFLTIAITARHRRLFVTKQGYLGMGPASTQVDDDVYVLLGSRVPFVTRKSSSTIEVGDLSTPRISLIGECYVHGIMDGEIISGGTSKQETLSFC</sequence>
<reference evidence="2 3" key="1">
    <citation type="submission" date="2019-04" db="EMBL/GenBank/DDBJ databases">
        <title>High contiguity whole genome sequence and gene annotation resource for two Venturia nashicola isolates.</title>
        <authorList>
            <person name="Prokchorchik M."/>
            <person name="Won K."/>
            <person name="Lee Y."/>
            <person name="Choi E.D."/>
            <person name="Segonzac C."/>
            <person name="Sohn K.H."/>
        </authorList>
    </citation>
    <scope>NUCLEOTIDE SEQUENCE [LARGE SCALE GENOMIC DNA]</scope>
    <source>
        <strain evidence="2 3">PRI2</strain>
    </source>
</reference>
<dbReference type="PANTHER" id="PTHR24148:SF82">
    <property type="entry name" value="HETEROKARYON INCOMPATIBILITY DOMAIN-CONTAINING PROTEIN"/>
    <property type="match status" value="1"/>
</dbReference>
<dbReference type="OrthoDB" id="3557394at2759"/>
<evidence type="ECO:0000259" key="1">
    <source>
        <dbReference type="Pfam" id="PF06985"/>
    </source>
</evidence>
<accession>A0A4Z1P1W5</accession>
<organism evidence="2 3">
    <name type="scientific">Venturia nashicola</name>
    <dbReference type="NCBI Taxonomy" id="86259"/>
    <lineage>
        <taxon>Eukaryota</taxon>
        <taxon>Fungi</taxon>
        <taxon>Dikarya</taxon>
        <taxon>Ascomycota</taxon>
        <taxon>Pezizomycotina</taxon>
        <taxon>Dothideomycetes</taxon>
        <taxon>Pleosporomycetidae</taxon>
        <taxon>Venturiales</taxon>
        <taxon>Venturiaceae</taxon>
        <taxon>Venturia</taxon>
    </lineage>
</organism>
<feature type="domain" description="Heterokaryon incompatibility" evidence="1">
    <location>
        <begin position="45"/>
        <end position="213"/>
    </location>
</feature>
<dbReference type="InterPro" id="IPR052895">
    <property type="entry name" value="HetReg/Transcr_Mod"/>
</dbReference>
<evidence type="ECO:0000313" key="3">
    <source>
        <dbReference type="Proteomes" id="UP000298493"/>
    </source>
</evidence>
<name>A0A4Z1P1W5_9PEZI</name>
<dbReference type="InterPro" id="IPR010730">
    <property type="entry name" value="HET"/>
</dbReference>
<dbReference type="Proteomes" id="UP000298493">
    <property type="component" value="Unassembled WGS sequence"/>
</dbReference>
<proteinExistence type="predicted"/>
<dbReference type="AlphaFoldDB" id="A0A4Z1P1W5"/>